<evidence type="ECO:0000256" key="1">
    <source>
        <dbReference type="ARBA" id="ARBA00009156"/>
    </source>
</evidence>
<dbReference type="PANTHER" id="PTHR10196:SF68">
    <property type="entry name" value="GLYCEROL KINASE 5-RELATED"/>
    <property type="match status" value="1"/>
</dbReference>
<comment type="similarity">
    <text evidence="1">Belongs to the FGGY kinase family.</text>
</comment>
<dbReference type="Gene3D" id="3.30.420.40">
    <property type="match status" value="2"/>
</dbReference>
<feature type="compositionally biased region" description="Basic and acidic residues" evidence="4">
    <location>
        <begin position="491"/>
        <end position="522"/>
    </location>
</feature>
<dbReference type="GO" id="GO:0006641">
    <property type="term" value="P:triglyceride metabolic process"/>
    <property type="evidence" value="ECO:0007669"/>
    <property type="project" value="TreeGrafter"/>
</dbReference>
<dbReference type="Pfam" id="PF00370">
    <property type="entry name" value="FGGY_N"/>
    <property type="match status" value="1"/>
</dbReference>
<dbReference type="Pfam" id="PF02782">
    <property type="entry name" value="FGGY_C"/>
    <property type="match status" value="1"/>
</dbReference>
<feature type="region of interest" description="Disordered" evidence="4">
    <location>
        <begin position="483"/>
        <end position="522"/>
    </location>
</feature>
<accession>A0AAW1K0Y7</accession>
<evidence type="ECO:0000256" key="3">
    <source>
        <dbReference type="ARBA" id="ARBA00022777"/>
    </source>
</evidence>
<reference evidence="7 8" key="1">
    <citation type="journal article" date="2024" name="BMC Genomics">
        <title>De novo assembly and annotation of Popillia japonica's genome with initial clues to its potential as an invasive pest.</title>
        <authorList>
            <person name="Cucini C."/>
            <person name="Boschi S."/>
            <person name="Funari R."/>
            <person name="Cardaioli E."/>
            <person name="Iannotti N."/>
            <person name="Marturano G."/>
            <person name="Paoli F."/>
            <person name="Bruttini M."/>
            <person name="Carapelli A."/>
            <person name="Frati F."/>
            <person name="Nardi F."/>
        </authorList>
    </citation>
    <scope>NUCLEOTIDE SEQUENCE [LARGE SCALE GENOMIC DNA]</scope>
    <source>
        <strain evidence="7">DMR45628</strain>
    </source>
</reference>
<dbReference type="AlphaFoldDB" id="A0AAW1K0Y7"/>
<dbReference type="GO" id="GO:0046167">
    <property type="term" value="P:glycerol-3-phosphate biosynthetic process"/>
    <property type="evidence" value="ECO:0007669"/>
    <property type="project" value="TreeGrafter"/>
</dbReference>
<dbReference type="FunFam" id="3.30.420.40:FF:000102">
    <property type="entry name" value="Putative glycerol kinase 5"/>
    <property type="match status" value="1"/>
</dbReference>
<feature type="domain" description="Carbohydrate kinase FGGY C-terminal" evidence="6">
    <location>
        <begin position="277"/>
        <end position="368"/>
    </location>
</feature>
<dbReference type="InterPro" id="IPR018484">
    <property type="entry name" value="FGGY_N"/>
</dbReference>
<organism evidence="7 8">
    <name type="scientific">Popillia japonica</name>
    <name type="common">Japanese beetle</name>
    <dbReference type="NCBI Taxonomy" id="7064"/>
    <lineage>
        <taxon>Eukaryota</taxon>
        <taxon>Metazoa</taxon>
        <taxon>Ecdysozoa</taxon>
        <taxon>Arthropoda</taxon>
        <taxon>Hexapoda</taxon>
        <taxon>Insecta</taxon>
        <taxon>Pterygota</taxon>
        <taxon>Neoptera</taxon>
        <taxon>Endopterygota</taxon>
        <taxon>Coleoptera</taxon>
        <taxon>Polyphaga</taxon>
        <taxon>Scarabaeiformia</taxon>
        <taxon>Scarabaeidae</taxon>
        <taxon>Rutelinae</taxon>
        <taxon>Popillia</taxon>
    </lineage>
</organism>
<protein>
    <submittedName>
        <fullName evidence="7">FGGY family of carbohydrate kinase</fullName>
    </submittedName>
</protein>
<evidence type="ECO:0000313" key="7">
    <source>
        <dbReference type="EMBL" id="KAK9710958.1"/>
    </source>
</evidence>
<dbReference type="InterPro" id="IPR018485">
    <property type="entry name" value="FGGY_C"/>
</dbReference>
<dbReference type="SUPFAM" id="SSF53067">
    <property type="entry name" value="Actin-like ATPase domain"/>
    <property type="match status" value="2"/>
</dbReference>
<dbReference type="GO" id="GO:0005739">
    <property type="term" value="C:mitochondrion"/>
    <property type="evidence" value="ECO:0007669"/>
    <property type="project" value="TreeGrafter"/>
</dbReference>
<dbReference type="EMBL" id="JASPKY010000286">
    <property type="protein sequence ID" value="KAK9710958.1"/>
    <property type="molecule type" value="Genomic_DNA"/>
</dbReference>
<keyword evidence="2" id="KW-0808">Transferase</keyword>
<gene>
    <name evidence="7" type="ORF">QE152_g25726</name>
</gene>
<evidence type="ECO:0000259" key="5">
    <source>
        <dbReference type="Pfam" id="PF00370"/>
    </source>
</evidence>
<dbReference type="PANTHER" id="PTHR10196">
    <property type="entry name" value="SUGAR KINASE"/>
    <property type="match status" value="1"/>
</dbReference>
<feature type="domain" description="Carbohydrate kinase FGGY N-terminal" evidence="5">
    <location>
        <begin position="6"/>
        <end position="268"/>
    </location>
</feature>
<dbReference type="GO" id="GO:0006071">
    <property type="term" value="P:glycerol metabolic process"/>
    <property type="evidence" value="ECO:0007669"/>
    <property type="project" value="TreeGrafter"/>
</dbReference>
<evidence type="ECO:0000313" key="8">
    <source>
        <dbReference type="Proteomes" id="UP001458880"/>
    </source>
</evidence>
<evidence type="ECO:0000256" key="4">
    <source>
        <dbReference type="SAM" id="MobiDB-lite"/>
    </source>
</evidence>
<comment type="caution">
    <text evidence="7">The sequence shown here is derived from an EMBL/GenBank/DDBJ whole genome shotgun (WGS) entry which is preliminary data.</text>
</comment>
<sequence length="522" mass="58982">MTETTYIAALDIGTTTIKCYINNSRAETVGNATTNTKLLYPQPGYVEIDPDELWNTIIAVVKEAISCAGLEASSIHCLAITTQRGTFITWHKDTGQHLHNFITWKDIRSKELVEKWNNSYLLKSMQSGAYLIYLFNRKDRFLMGSRLKLSTIQCTSRLLWVLENIPEVRDAASKHNLCFGTIDTWLVHKLTGGRKFITEVSNASSTALFDPFVMDWSNVPTTIMKIPKHIFPQIVNSDHDFGKTIPEIFGAPIRIGSVIADQQASMFGSFCYQRKDLKITIGTGSFININTDSQPLASADGTYPLVGWTLKNISTYLTEASCKDAGSLIQWALNMGIATEVSKISAQAYSVKDSDGVFFIPAFSGLGAKIGYYHLKSIKMDSLLYANDIVLIADSHAKMKGLVRVWKEEIEKMGMIINGYASETWTTAQTHESKINATEITFLRKIEGKTRHHRIPNVNIRHSLKQERIGKFIERKKMARTFSKKGRKCNIKKDNRIIGNTEEEKSTSQEKMDTEDRRDWER</sequence>
<keyword evidence="3 7" id="KW-0418">Kinase</keyword>
<proteinExistence type="inferred from homology"/>
<evidence type="ECO:0000259" key="6">
    <source>
        <dbReference type="Pfam" id="PF02782"/>
    </source>
</evidence>
<dbReference type="Proteomes" id="UP001458880">
    <property type="component" value="Unassembled WGS sequence"/>
</dbReference>
<dbReference type="InterPro" id="IPR043129">
    <property type="entry name" value="ATPase_NBD"/>
</dbReference>
<name>A0AAW1K0Y7_POPJA</name>
<keyword evidence="8" id="KW-1185">Reference proteome</keyword>
<evidence type="ECO:0000256" key="2">
    <source>
        <dbReference type="ARBA" id="ARBA00022679"/>
    </source>
</evidence>
<dbReference type="GO" id="GO:0016301">
    <property type="term" value="F:kinase activity"/>
    <property type="evidence" value="ECO:0007669"/>
    <property type="project" value="UniProtKB-KW"/>
</dbReference>